<evidence type="ECO:0008006" key="5">
    <source>
        <dbReference type="Google" id="ProtNLM"/>
    </source>
</evidence>
<dbReference type="EMBL" id="PXYG01000012">
    <property type="protein sequence ID" value="PSJ41201.1"/>
    <property type="molecule type" value="Genomic_DNA"/>
</dbReference>
<keyword evidence="1" id="KW-0175">Coiled coil</keyword>
<accession>A0A2P7QTC2</accession>
<dbReference type="OrthoDB" id="6113916at2"/>
<name>A0A2P7QTC2_9GAMM</name>
<evidence type="ECO:0000256" key="2">
    <source>
        <dbReference type="SAM" id="MobiDB-lite"/>
    </source>
</evidence>
<protein>
    <recommendedName>
        <fullName evidence="5">Molecular chaperone DnaJ</fullName>
    </recommendedName>
</protein>
<dbReference type="Proteomes" id="UP000240243">
    <property type="component" value="Unassembled WGS sequence"/>
</dbReference>
<feature type="region of interest" description="Disordered" evidence="2">
    <location>
        <begin position="187"/>
        <end position="216"/>
    </location>
</feature>
<dbReference type="RefSeq" id="WP_106731190.1">
    <property type="nucleotide sequence ID" value="NZ_PXYG01000012.1"/>
</dbReference>
<organism evidence="3 4">
    <name type="scientific">Zobellella endophytica</name>
    <dbReference type="NCBI Taxonomy" id="2116700"/>
    <lineage>
        <taxon>Bacteria</taxon>
        <taxon>Pseudomonadati</taxon>
        <taxon>Pseudomonadota</taxon>
        <taxon>Gammaproteobacteria</taxon>
        <taxon>Aeromonadales</taxon>
        <taxon>Aeromonadaceae</taxon>
        <taxon>Zobellella</taxon>
    </lineage>
</organism>
<proteinExistence type="predicted"/>
<evidence type="ECO:0000313" key="4">
    <source>
        <dbReference type="Proteomes" id="UP000240243"/>
    </source>
</evidence>
<evidence type="ECO:0000313" key="3">
    <source>
        <dbReference type="EMBL" id="PSJ41201.1"/>
    </source>
</evidence>
<keyword evidence="4" id="KW-1185">Reference proteome</keyword>
<feature type="coiled-coil region" evidence="1">
    <location>
        <begin position="286"/>
        <end position="313"/>
    </location>
</feature>
<gene>
    <name evidence="3" type="ORF">C7H85_18495</name>
</gene>
<comment type="caution">
    <text evidence="3">The sequence shown here is derived from an EMBL/GenBank/DDBJ whole genome shotgun (WGS) entry which is preliminary data.</text>
</comment>
<sequence>MPDTDADMTRLATTRPKPKKTAKHTPAGQFQLLWEKIEKQKTRLAGQEKRVRKIVDRFNAEILPLEQELARSQYQLIERLLTFLSRKSLTRWQRDELCDWIQDELGVLSSNPFADPELDRAGLLVRFESLIKQHYPQPDTLPLTESEREKIRSDLYQELGLELDDEDIDLFMHSPADFLQQMMEKMQEGDEDWLEEDEEDEEEEADDIFGPDETDGQAAGKALIHRLYKQLAKRLHPDLEQDKAHKAVKHEQMQQLLAARQENDIHTLLELHRQHLDSAALEQLGQQELDGINELLRRQLRQLEEQYESVFIDKSLEAAIWNRFRHLGSTSSDRKFAEHARELKADIRHNSKLLKQLKTLKDVQQLLQEDRDFGN</sequence>
<dbReference type="AlphaFoldDB" id="A0A2P7QTC2"/>
<feature type="region of interest" description="Disordered" evidence="2">
    <location>
        <begin position="1"/>
        <end position="26"/>
    </location>
</feature>
<reference evidence="3 4" key="1">
    <citation type="submission" date="2018-03" db="EMBL/GenBank/DDBJ databases">
        <title>The draft genome of Zobellella sp. 59N8.</title>
        <authorList>
            <person name="Liu L."/>
            <person name="Li L."/>
            <person name="Zhang X."/>
            <person name="Liang L."/>
            <person name="Wang T."/>
        </authorList>
    </citation>
    <scope>NUCLEOTIDE SEQUENCE [LARGE SCALE GENOMIC DNA]</scope>
    <source>
        <strain evidence="3 4">59N8</strain>
    </source>
</reference>
<evidence type="ECO:0000256" key="1">
    <source>
        <dbReference type="SAM" id="Coils"/>
    </source>
</evidence>
<feature type="compositionally biased region" description="Acidic residues" evidence="2">
    <location>
        <begin position="189"/>
        <end position="215"/>
    </location>
</feature>